<keyword evidence="1" id="KW-0472">Membrane</keyword>
<protein>
    <submittedName>
        <fullName evidence="2">Uncharacterized protein</fullName>
    </submittedName>
</protein>
<evidence type="ECO:0000313" key="2">
    <source>
        <dbReference type="EMBL" id="JAH48763.1"/>
    </source>
</evidence>
<reference evidence="2" key="2">
    <citation type="journal article" date="2015" name="Fish Shellfish Immunol.">
        <title>Early steps in the European eel (Anguilla anguilla)-Vibrio vulnificus interaction in the gills: Role of the RtxA13 toxin.</title>
        <authorList>
            <person name="Callol A."/>
            <person name="Pajuelo D."/>
            <person name="Ebbesson L."/>
            <person name="Teles M."/>
            <person name="MacKenzie S."/>
            <person name="Amaro C."/>
        </authorList>
    </citation>
    <scope>NUCLEOTIDE SEQUENCE</scope>
</reference>
<keyword evidence="1" id="KW-0812">Transmembrane</keyword>
<reference evidence="2" key="1">
    <citation type="submission" date="2014-11" db="EMBL/GenBank/DDBJ databases">
        <authorList>
            <person name="Amaro Gonzalez C."/>
        </authorList>
    </citation>
    <scope>NUCLEOTIDE SEQUENCE</scope>
</reference>
<dbReference type="AlphaFoldDB" id="A0A0E9T7R0"/>
<sequence>MCETMGKPHLLLSVCTLFSNERSHMEHFFKNRRRLTSFHENVFHPFYGRYLMLNCYYATVFIICHVIQTLS</sequence>
<accession>A0A0E9T7R0</accession>
<evidence type="ECO:0000256" key="1">
    <source>
        <dbReference type="SAM" id="Phobius"/>
    </source>
</evidence>
<proteinExistence type="predicted"/>
<feature type="transmembrane region" description="Helical" evidence="1">
    <location>
        <begin position="47"/>
        <end position="67"/>
    </location>
</feature>
<dbReference type="EMBL" id="GBXM01046427">
    <property type="protein sequence ID" value="JAH62150.1"/>
    <property type="molecule type" value="Transcribed_RNA"/>
</dbReference>
<organism evidence="2">
    <name type="scientific">Anguilla anguilla</name>
    <name type="common">European freshwater eel</name>
    <name type="synonym">Muraena anguilla</name>
    <dbReference type="NCBI Taxonomy" id="7936"/>
    <lineage>
        <taxon>Eukaryota</taxon>
        <taxon>Metazoa</taxon>
        <taxon>Chordata</taxon>
        <taxon>Craniata</taxon>
        <taxon>Vertebrata</taxon>
        <taxon>Euteleostomi</taxon>
        <taxon>Actinopterygii</taxon>
        <taxon>Neopterygii</taxon>
        <taxon>Teleostei</taxon>
        <taxon>Anguilliformes</taxon>
        <taxon>Anguillidae</taxon>
        <taxon>Anguilla</taxon>
    </lineage>
</organism>
<dbReference type="EMBL" id="GBXM01059814">
    <property type="protein sequence ID" value="JAH48763.1"/>
    <property type="molecule type" value="Transcribed_RNA"/>
</dbReference>
<keyword evidence="1" id="KW-1133">Transmembrane helix</keyword>
<name>A0A0E9T7R0_ANGAN</name>